<proteinExistence type="predicted"/>
<evidence type="ECO:0000259" key="1">
    <source>
        <dbReference type="Pfam" id="PF00651"/>
    </source>
</evidence>
<name>A0A9P6N0U0_9FUNG</name>
<organism evidence="2 3">
    <name type="scientific">Entomortierella chlamydospora</name>
    <dbReference type="NCBI Taxonomy" id="101097"/>
    <lineage>
        <taxon>Eukaryota</taxon>
        <taxon>Fungi</taxon>
        <taxon>Fungi incertae sedis</taxon>
        <taxon>Mucoromycota</taxon>
        <taxon>Mortierellomycotina</taxon>
        <taxon>Mortierellomycetes</taxon>
        <taxon>Mortierellales</taxon>
        <taxon>Mortierellaceae</taxon>
        <taxon>Entomortierella</taxon>
    </lineage>
</organism>
<accession>A0A9P6N0U0</accession>
<gene>
    <name evidence="2" type="ORF">BGZ80_004892</name>
</gene>
<dbReference type="SUPFAM" id="SSF54695">
    <property type="entry name" value="POZ domain"/>
    <property type="match status" value="1"/>
</dbReference>
<dbReference type="Proteomes" id="UP000703661">
    <property type="component" value="Unassembled WGS sequence"/>
</dbReference>
<dbReference type="AlphaFoldDB" id="A0A9P6N0U0"/>
<dbReference type="Gene3D" id="3.30.710.10">
    <property type="entry name" value="Potassium Channel Kv1.1, Chain A"/>
    <property type="match status" value="1"/>
</dbReference>
<protein>
    <recommendedName>
        <fullName evidence="1">BTB domain-containing protein</fullName>
    </recommendedName>
</protein>
<comment type="caution">
    <text evidence="2">The sequence shown here is derived from an EMBL/GenBank/DDBJ whole genome shotgun (WGS) entry which is preliminary data.</text>
</comment>
<keyword evidence="3" id="KW-1185">Reference proteome</keyword>
<reference evidence="2" key="1">
    <citation type="journal article" date="2020" name="Fungal Divers.">
        <title>Resolving the Mortierellaceae phylogeny through synthesis of multi-gene phylogenetics and phylogenomics.</title>
        <authorList>
            <person name="Vandepol N."/>
            <person name="Liber J."/>
            <person name="Desiro A."/>
            <person name="Na H."/>
            <person name="Kennedy M."/>
            <person name="Barry K."/>
            <person name="Grigoriev I.V."/>
            <person name="Miller A.N."/>
            <person name="O'Donnell K."/>
            <person name="Stajich J.E."/>
            <person name="Bonito G."/>
        </authorList>
    </citation>
    <scope>NUCLEOTIDE SEQUENCE</scope>
    <source>
        <strain evidence="2">NRRL 2769</strain>
    </source>
</reference>
<evidence type="ECO:0000313" key="2">
    <source>
        <dbReference type="EMBL" id="KAG0020020.1"/>
    </source>
</evidence>
<dbReference type="EMBL" id="JAAAID010000245">
    <property type="protein sequence ID" value="KAG0020020.1"/>
    <property type="molecule type" value="Genomic_DNA"/>
</dbReference>
<dbReference type="InterPro" id="IPR011333">
    <property type="entry name" value="SKP1/BTB/POZ_sf"/>
</dbReference>
<dbReference type="Pfam" id="PF00651">
    <property type="entry name" value="BTB"/>
    <property type="match status" value="1"/>
</dbReference>
<feature type="domain" description="BTB" evidence="1">
    <location>
        <begin position="5"/>
        <end position="62"/>
    </location>
</feature>
<sequence length="144" mass="16544">MEPIREIRFEDSPPAAVEAVVRYIYLGQQPILEPLCGYTVKDLMSLASYLEIERLQDHCVELVLGMSTSCDSEGETAVQILFGWGYRFPKIRQGLIQALVRDHGYGFADGKLMGLERFRDHQEYNAVVYELAAEQFNWIERDHA</sequence>
<dbReference type="InterPro" id="IPR000210">
    <property type="entry name" value="BTB/POZ_dom"/>
</dbReference>
<evidence type="ECO:0000313" key="3">
    <source>
        <dbReference type="Proteomes" id="UP000703661"/>
    </source>
</evidence>